<dbReference type="Proteomes" id="UP000388235">
    <property type="component" value="Chromosome"/>
</dbReference>
<dbReference type="EMBL" id="CP045871">
    <property type="protein sequence ID" value="QGG81327.1"/>
    <property type="molecule type" value="Genomic_DNA"/>
</dbReference>
<dbReference type="InterPro" id="IPR005561">
    <property type="entry name" value="ANTAR"/>
</dbReference>
<proteinExistence type="predicted"/>
<organism evidence="2 3">
    <name type="scientific">Litorivicinus lipolyticus</name>
    <dbReference type="NCBI Taxonomy" id="418701"/>
    <lineage>
        <taxon>Bacteria</taxon>
        <taxon>Pseudomonadati</taxon>
        <taxon>Pseudomonadota</taxon>
        <taxon>Gammaproteobacteria</taxon>
        <taxon>Oceanospirillales</taxon>
        <taxon>Litorivicinaceae</taxon>
        <taxon>Litorivicinus</taxon>
    </lineage>
</organism>
<keyword evidence="3" id="KW-1185">Reference proteome</keyword>
<dbReference type="SUPFAM" id="SSF52172">
    <property type="entry name" value="CheY-like"/>
    <property type="match status" value="1"/>
</dbReference>
<dbReference type="Gene3D" id="1.10.10.10">
    <property type="entry name" value="Winged helix-like DNA-binding domain superfamily/Winged helix DNA-binding domain"/>
    <property type="match status" value="1"/>
</dbReference>
<protein>
    <submittedName>
        <fullName evidence="2">ANTAR domain-containing protein</fullName>
    </submittedName>
</protein>
<accession>A0A5Q2QH56</accession>
<evidence type="ECO:0000313" key="2">
    <source>
        <dbReference type="EMBL" id="QGG81327.1"/>
    </source>
</evidence>
<dbReference type="InterPro" id="IPR011006">
    <property type="entry name" value="CheY-like_superfamily"/>
</dbReference>
<dbReference type="InterPro" id="IPR036388">
    <property type="entry name" value="WH-like_DNA-bd_sf"/>
</dbReference>
<dbReference type="Pfam" id="PF03861">
    <property type="entry name" value="ANTAR"/>
    <property type="match status" value="1"/>
</dbReference>
<gene>
    <name evidence="2" type="ORF">GH975_09565</name>
</gene>
<evidence type="ECO:0000259" key="1">
    <source>
        <dbReference type="PROSITE" id="PS50921"/>
    </source>
</evidence>
<dbReference type="OrthoDB" id="9782798at2"/>
<name>A0A5Q2QH56_9GAMM</name>
<dbReference type="GO" id="GO:0003723">
    <property type="term" value="F:RNA binding"/>
    <property type="evidence" value="ECO:0007669"/>
    <property type="project" value="InterPro"/>
</dbReference>
<sequence>MALTDHAAYQQFEAMQALIDGFSPSQPVPATLAETWFGLVSDWIDQLLAVQLASVAALRRGLAEPIVPNMFARDPSPSGDERTDPLRSLVGASFGLYELISEQSQHLAEVRTALQAARLELASRKRIEQAKGLLMQFQGLSEAEAFGAMPVGVFLCPLPARDDNHGATHFSNR</sequence>
<evidence type="ECO:0000313" key="3">
    <source>
        <dbReference type="Proteomes" id="UP000388235"/>
    </source>
</evidence>
<dbReference type="AlphaFoldDB" id="A0A5Q2QH56"/>
<reference evidence="2 3" key="1">
    <citation type="submission" date="2019-11" db="EMBL/GenBank/DDBJ databases">
        <authorList>
            <person name="Khan S.A."/>
            <person name="Jeon C.O."/>
            <person name="Chun B.H."/>
        </authorList>
    </citation>
    <scope>NUCLEOTIDE SEQUENCE [LARGE SCALE GENOMIC DNA]</scope>
    <source>
        <strain evidence="2 3">IMCC 1097</strain>
    </source>
</reference>
<dbReference type="KEGG" id="llp:GH975_09565"/>
<dbReference type="PROSITE" id="PS50921">
    <property type="entry name" value="ANTAR"/>
    <property type="match status" value="1"/>
</dbReference>
<feature type="domain" description="ANTAR" evidence="1">
    <location>
        <begin position="107"/>
        <end position="168"/>
    </location>
</feature>